<name>A0ABS8SD51_DATST</name>
<sequence length="119" mass="13430">MKDVFLAGKDVIACWRPLSRYVPMSKDEDDALGGEDDPFLWCRDLEKHSCGEFSFAVVQANQVLEDHSQVDTGREGYLANTLNTRRNGTIDEEVLKNAFAATENDFLSLVRRAFGIPHH</sequence>
<evidence type="ECO:0000313" key="2">
    <source>
        <dbReference type="Proteomes" id="UP000823775"/>
    </source>
</evidence>
<gene>
    <name evidence="1" type="ORF">HAX54_031942</name>
</gene>
<dbReference type="Proteomes" id="UP000823775">
    <property type="component" value="Unassembled WGS sequence"/>
</dbReference>
<keyword evidence="2" id="KW-1185">Reference proteome</keyword>
<evidence type="ECO:0000313" key="1">
    <source>
        <dbReference type="EMBL" id="MCD7456504.1"/>
    </source>
</evidence>
<dbReference type="EMBL" id="JACEIK010000405">
    <property type="protein sequence ID" value="MCD7456504.1"/>
    <property type="molecule type" value="Genomic_DNA"/>
</dbReference>
<comment type="caution">
    <text evidence="1">The sequence shown here is derived from an EMBL/GenBank/DDBJ whole genome shotgun (WGS) entry which is preliminary data.</text>
</comment>
<protein>
    <submittedName>
        <fullName evidence="1">Uncharacterized protein</fullName>
    </submittedName>
</protein>
<accession>A0ABS8SD51</accession>
<proteinExistence type="predicted"/>
<reference evidence="1 2" key="1">
    <citation type="journal article" date="2021" name="BMC Genomics">
        <title>Datura genome reveals duplications of psychoactive alkaloid biosynthetic genes and high mutation rate following tissue culture.</title>
        <authorList>
            <person name="Rajewski A."/>
            <person name="Carter-House D."/>
            <person name="Stajich J."/>
            <person name="Litt A."/>
        </authorList>
    </citation>
    <scope>NUCLEOTIDE SEQUENCE [LARGE SCALE GENOMIC DNA]</scope>
    <source>
        <strain evidence="1">AR-01</strain>
    </source>
</reference>
<organism evidence="1 2">
    <name type="scientific">Datura stramonium</name>
    <name type="common">Jimsonweed</name>
    <name type="synonym">Common thornapple</name>
    <dbReference type="NCBI Taxonomy" id="4076"/>
    <lineage>
        <taxon>Eukaryota</taxon>
        <taxon>Viridiplantae</taxon>
        <taxon>Streptophyta</taxon>
        <taxon>Embryophyta</taxon>
        <taxon>Tracheophyta</taxon>
        <taxon>Spermatophyta</taxon>
        <taxon>Magnoliopsida</taxon>
        <taxon>eudicotyledons</taxon>
        <taxon>Gunneridae</taxon>
        <taxon>Pentapetalae</taxon>
        <taxon>asterids</taxon>
        <taxon>lamiids</taxon>
        <taxon>Solanales</taxon>
        <taxon>Solanaceae</taxon>
        <taxon>Solanoideae</taxon>
        <taxon>Datureae</taxon>
        <taxon>Datura</taxon>
    </lineage>
</organism>